<proteinExistence type="predicted"/>
<sequence>MITFDTLFTKDRIYISNKTNQKDIFMEVYQDLLKQNCVTKDFLRNLCERERNYPTGIDLAPIDPSLPNIAIPHTESQFVKTSGIVPIKLNHPIYFYNMIHPKEELPVSFLFMILNQDGQEQTSLLASIMDFINSCDKDELTAFFQMKDSEDLFNFLKNNFKGVIAND</sequence>
<organism evidence="3 5">
    <name type="scientific">Tetragenococcus osmophilus</name>
    <dbReference type="NCBI Taxonomy" id="526944"/>
    <lineage>
        <taxon>Bacteria</taxon>
        <taxon>Bacillati</taxon>
        <taxon>Bacillota</taxon>
        <taxon>Bacilli</taxon>
        <taxon>Lactobacillales</taxon>
        <taxon>Enterococcaceae</taxon>
        <taxon>Tetragenococcus</taxon>
    </lineage>
</organism>
<dbReference type="Proteomes" id="UP001157039">
    <property type="component" value="Unassembled WGS sequence"/>
</dbReference>
<dbReference type="InterPro" id="IPR002178">
    <property type="entry name" value="PTS_EIIA_type-2_dom"/>
</dbReference>
<dbReference type="InterPro" id="IPR016152">
    <property type="entry name" value="PTrfase/Anion_transptr"/>
</dbReference>
<dbReference type="EMBL" id="CP027783">
    <property type="protein sequence ID" value="AYW47737.1"/>
    <property type="molecule type" value="Genomic_DNA"/>
</dbReference>
<feature type="domain" description="PTS EIIA type-2" evidence="1">
    <location>
        <begin position="1"/>
        <end position="159"/>
    </location>
</feature>
<protein>
    <submittedName>
        <fullName evidence="3">PTS sugar transporter subunit IIA</fullName>
    </submittedName>
</protein>
<evidence type="ECO:0000313" key="2">
    <source>
        <dbReference type="EMBL" id="AYW47737.1"/>
    </source>
</evidence>
<dbReference type="Gene3D" id="3.40.930.10">
    <property type="entry name" value="Mannitol-specific EII, Chain A"/>
    <property type="match status" value="1"/>
</dbReference>
<reference evidence="3" key="4">
    <citation type="submission" date="2023-02" db="EMBL/GenBank/DDBJ databases">
        <authorList>
            <person name="Sun Q."/>
            <person name="Mori K."/>
        </authorList>
    </citation>
    <scope>NUCLEOTIDE SEQUENCE</scope>
    <source>
        <strain evidence="3">NBRC 114545</strain>
    </source>
</reference>
<evidence type="ECO:0000313" key="5">
    <source>
        <dbReference type="Proteomes" id="UP001157039"/>
    </source>
</evidence>
<dbReference type="InterPro" id="IPR051541">
    <property type="entry name" value="PTS_SugarTrans_NitroReg"/>
</dbReference>
<reference evidence="3 5" key="2">
    <citation type="journal article" date="2014" name="Int. J. Syst. Evol. Microbiol.">
        <title>Complete genome sequence of Corynebacterium casei LMG S-19264T (=DSM 44701T), isolated from a smear-ripened cheese.</title>
        <authorList>
            <consortium name="US DOE Joint Genome Institute (JGI-PGF)"/>
            <person name="Walter F."/>
            <person name="Albersmeier A."/>
            <person name="Kalinowski J."/>
            <person name="Ruckert C."/>
        </authorList>
    </citation>
    <scope>NUCLEOTIDE SEQUENCE [LARGE SCALE GENOMIC DNA]</scope>
    <source>
        <strain evidence="3 5">NBRC 114545</strain>
    </source>
</reference>
<dbReference type="RefSeq" id="WP_123935099.1">
    <property type="nucleotide sequence ID" value="NZ_BSUW01000001.1"/>
</dbReference>
<reference evidence="2 4" key="1">
    <citation type="journal article" date="2012" name="Int. J. Syst. Evol. Microbiol.">
        <title>Characterization of Tetragenococcus strains from sugar thick juice reveals a novel species, Tetragenococcus osmophilus sp. nov., and divides Tetragenococcus halophilus into two subspecies, T. halophilus subsp. halophilus subsp. nov. and T. halophilus subsp. flandriensis subsp. nov.</title>
        <authorList>
            <person name="Juste A."/>
            <person name="Van Trappen S."/>
            <person name="Verreth C."/>
            <person name="Cleenwerck I."/>
            <person name="De Vos P."/>
            <person name="Lievens B."/>
            <person name="Willems K.A."/>
        </authorList>
    </citation>
    <scope>NUCLEOTIDE SEQUENCE [LARGE SCALE GENOMIC DNA]</scope>
    <source>
        <strain evidence="2 4">JCM 31126</strain>
    </source>
</reference>
<dbReference type="KEGG" id="too:C7K38_04715"/>
<dbReference type="Pfam" id="PF00359">
    <property type="entry name" value="PTS_EIIA_2"/>
    <property type="match status" value="1"/>
</dbReference>
<dbReference type="PROSITE" id="PS51094">
    <property type="entry name" value="PTS_EIIA_TYPE_2"/>
    <property type="match status" value="1"/>
</dbReference>
<gene>
    <name evidence="2" type="ORF">C7K38_04715</name>
    <name evidence="3" type="ORF">GCM10025885_16970</name>
</gene>
<keyword evidence="3" id="KW-0762">Sugar transport</keyword>
<dbReference type="CDD" id="cd00211">
    <property type="entry name" value="PTS_IIA_fru"/>
    <property type="match status" value="1"/>
</dbReference>
<dbReference type="PANTHER" id="PTHR47738:SF3">
    <property type="entry name" value="PHOSPHOTRANSFERASE SYSTEM MANNITOL_FRUCTOSE-SPECIFIC IIA DOMAIN CONTAINING PROTEIN"/>
    <property type="match status" value="1"/>
</dbReference>
<dbReference type="Proteomes" id="UP000268310">
    <property type="component" value="Chromosome"/>
</dbReference>
<dbReference type="PANTHER" id="PTHR47738">
    <property type="entry name" value="PTS SYSTEM FRUCTOSE-LIKE EIIA COMPONENT-RELATED"/>
    <property type="match status" value="1"/>
</dbReference>
<evidence type="ECO:0000313" key="4">
    <source>
        <dbReference type="Proteomes" id="UP000268310"/>
    </source>
</evidence>
<dbReference type="AlphaFoldDB" id="A0AA37XLA1"/>
<accession>A0AA37XLA1</accession>
<dbReference type="EMBL" id="BSUW01000001">
    <property type="protein sequence ID" value="GMA72648.1"/>
    <property type="molecule type" value="Genomic_DNA"/>
</dbReference>
<reference evidence="2" key="3">
    <citation type="submission" date="2018-03" db="EMBL/GenBank/DDBJ databases">
        <authorList>
            <person name="Jeon C.O."/>
        </authorList>
    </citation>
    <scope>NUCLEOTIDE SEQUENCE</scope>
    <source>
        <strain evidence="2">JCM 31126</strain>
    </source>
</reference>
<keyword evidence="3" id="KW-0813">Transport</keyword>
<dbReference type="SUPFAM" id="SSF55804">
    <property type="entry name" value="Phoshotransferase/anion transport protein"/>
    <property type="match status" value="1"/>
</dbReference>
<evidence type="ECO:0000313" key="3">
    <source>
        <dbReference type="EMBL" id="GMA72648.1"/>
    </source>
</evidence>
<evidence type="ECO:0000259" key="1">
    <source>
        <dbReference type="PROSITE" id="PS51094"/>
    </source>
</evidence>
<name>A0AA37XLA1_9ENTE</name>
<keyword evidence="4" id="KW-1185">Reference proteome</keyword>